<evidence type="ECO:0000256" key="7">
    <source>
        <dbReference type="PIRSR" id="PIRSR641708-1"/>
    </source>
</evidence>
<dbReference type="InterPro" id="IPR020095">
    <property type="entry name" value="PsdUridine_synth_TruA_C"/>
</dbReference>
<comment type="similarity">
    <text evidence="1">Belongs to the tRNA pseudouridine synthase TruA family.</text>
</comment>
<evidence type="ECO:0000256" key="1">
    <source>
        <dbReference type="ARBA" id="ARBA00009375"/>
    </source>
</evidence>
<dbReference type="InterPro" id="IPR020103">
    <property type="entry name" value="PsdUridine_synth_cat_dom_sf"/>
</dbReference>
<name>J5RE95_SACK1</name>
<proteinExistence type="inferred from homology"/>
<keyword evidence="11" id="KW-1185">Reference proteome</keyword>
<dbReference type="HOGENOM" id="CLU_021971_4_0_1"/>
<reference evidence="10 11" key="1">
    <citation type="journal article" date="2003" name="Science">
        <title>Finding functional features in Saccharomyces genomes by phylogenetic footprinting.</title>
        <authorList>
            <person name="Cliften P.F."/>
            <person name="Sudarsanam P."/>
            <person name="Desikan A."/>
            <person name="Fulton L."/>
            <person name="Fulton B."/>
            <person name="Majors J."/>
            <person name="Waterston R."/>
            <person name="Cohen B.A."/>
            <person name="Johnston M."/>
        </authorList>
    </citation>
    <scope>NUCLEOTIDE SEQUENCE [LARGE SCALE GENOMIC DNA]</scope>
    <source>
        <strain evidence="11">ATCC MYA-4449 / AS 2.2408 / CBS 8840 / NBRC 1802 / NCYC 2889</strain>
    </source>
</reference>
<feature type="binding site" evidence="8">
    <location>
        <position position="130"/>
    </location>
    <ligand>
        <name>substrate</name>
    </ligand>
</feature>
<sequence length="389" mass="44179">MTAATAAVANRRLRKHKAVMLLGYRGSGYYGMQYNPPHRTIEGEILAKLLEVGAISEKNSSAPKKNSFMAAARTDKGVHAMLNLLSLKISLQEDTVAKLNAALPPEIRVWGIQPANKNFNARSACGSRWYEYLVPDFALIGPPRSSSLYQIVGGCYREDGSQEVWDAFLEQARRRFSGDELYRLQDTAQKPCEDDPLMQDYVGLLSAALNNYRLPSSKLHALEAAMKEYVGTHNFYNFTTGKLSGDPSAQRHIKEVVVTQTSSRWISVRIHGQSFMLHQIRRMVALAVIVVRCQLPPSLVRNHFAAGVRKYIPRAPAQGLLLEGPVFDQYNTKLRNLKYREIRPDRITLEHMCRFRDRQIYTAIAQEETQRHVFCHFVRRMNCLVTPII</sequence>
<protein>
    <recommendedName>
        <fullName evidence="5">tRNA pseudouridylate synthase 2</fullName>
    </recommendedName>
    <alternativeName>
        <fullName evidence="6">tRNA-uridine isomerase 2</fullName>
    </alternativeName>
</protein>
<dbReference type="NCBIfam" id="TIGR00071">
    <property type="entry name" value="hisT_truA"/>
    <property type="match status" value="1"/>
</dbReference>
<comment type="catalytic activity">
    <reaction evidence="4">
        <text>a uridine in tRNA = a pseudouridine in tRNA</text>
        <dbReference type="Rhea" id="RHEA:54572"/>
        <dbReference type="Rhea" id="RHEA-COMP:13339"/>
        <dbReference type="Rhea" id="RHEA-COMP:13934"/>
        <dbReference type="ChEBI" id="CHEBI:65314"/>
        <dbReference type="ChEBI" id="CHEBI:65315"/>
    </reaction>
</comment>
<dbReference type="InterPro" id="IPR001406">
    <property type="entry name" value="PsdUridine_synth_TruA"/>
</dbReference>
<evidence type="ECO:0000256" key="4">
    <source>
        <dbReference type="ARBA" id="ARBA00036943"/>
    </source>
</evidence>
<dbReference type="GO" id="GO:0031119">
    <property type="term" value="P:tRNA pseudouridine synthesis"/>
    <property type="evidence" value="ECO:0007669"/>
    <property type="project" value="InterPro"/>
</dbReference>
<dbReference type="FunFam" id="3.30.70.580:FF:000002">
    <property type="entry name" value="tRNA pseudouridine synthase"/>
    <property type="match status" value="1"/>
</dbReference>
<dbReference type="PANTHER" id="PTHR11142">
    <property type="entry name" value="PSEUDOURIDYLATE SYNTHASE"/>
    <property type="match status" value="1"/>
</dbReference>
<keyword evidence="2" id="KW-0819">tRNA processing</keyword>
<dbReference type="InterPro" id="IPR020094">
    <property type="entry name" value="TruA/RsuA/RluB/E/F_N"/>
</dbReference>
<dbReference type="FunFam" id="3.30.70.660:FF:000015">
    <property type="entry name" value="tRNA pseudouridine synthase"/>
    <property type="match status" value="1"/>
</dbReference>
<evidence type="ECO:0000256" key="6">
    <source>
        <dbReference type="ARBA" id="ARBA00080857"/>
    </source>
</evidence>
<dbReference type="Gene3D" id="3.30.70.580">
    <property type="entry name" value="Pseudouridine synthase I, catalytic domain, N-terminal subdomain"/>
    <property type="match status" value="1"/>
</dbReference>
<evidence type="ECO:0000256" key="8">
    <source>
        <dbReference type="PIRSR" id="PIRSR641708-2"/>
    </source>
</evidence>
<dbReference type="CDD" id="cd02568">
    <property type="entry name" value="PseudoU_synth_PUS1_PUS2"/>
    <property type="match status" value="1"/>
</dbReference>
<dbReference type="SUPFAM" id="SSF55120">
    <property type="entry name" value="Pseudouridine synthase"/>
    <property type="match status" value="1"/>
</dbReference>
<dbReference type="EMBL" id="AACI03002049">
    <property type="protein sequence ID" value="EJT41261.1"/>
    <property type="molecule type" value="Genomic_DNA"/>
</dbReference>
<dbReference type="GO" id="GO:0009982">
    <property type="term" value="F:pseudouridine synthase activity"/>
    <property type="evidence" value="ECO:0007669"/>
    <property type="project" value="InterPro"/>
</dbReference>
<dbReference type="STRING" id="226230.J5RE95"/>
<evidence type="ECO:0000256" key="3">
    <source>
        <dbReference type="ARBA" id="ARBA00023235"/>
    </source>
</evidence>
<dbReference type="AlphaFoldDB" id="J5RE95"/>
<dbReference type="GO" id="GO:0005634">
    <property type="term" value="C:nucleus"/>
    <property type="evidence" value="ECO:0007669"/>
    <property type="project" value="TreeGrafter"/>
</dbReference>
<dbReference type="InterPro" id="IPR041708">
    <property type="entry name" value="PUS1/PUS2-like"/>
</dbReference>
<evidence type="ECO:0000313" key="11">
    <source>
        <dbReference type="Proteomes" id="UP000002753"/>
    </source>
</evidence>
<keyword evidence="3" id="KW-0413">Isomerase</keyword>
<dbReference type="Proteomes" id="UP000002753">
    <property type="component" value="Unassembled WGS sequence"/>
</dbReference>
<feature type="domain" description="Pseudouridine synthase I TruA alpha/beta" evidence="9">
    <location>
        <begin position="225"/>
        <end position="328"/>
    </location>
</feature>
<gene>
    <name evidence="10" type="primary">YGL063W</name>
    <name evidence="10" type="ORF">SKUD_195205</name>
</gene>
<dbReference type="InterPro" id="IPR020097">
    <property type="entry name" value="PsdUridine_synth_TruA_a/b_dom"/>
</dbReference>
<evidence type="ECO:0000313" key="10">
    <source>
        <dbReference type="EMBL" id="EJT41261.1"/>
    </source>
</evidence>
<reference evidence="11" key="2">
    <citation type="journal article" date="2011" name="G3 (Bethesda)">
        <title>The awesome power of yeast evolutionary genetics: New genome sequences and strain resources for the Saccharomyces sensu stricto genus.</title>
        <authorList>
            <person name="Scannell D.R."/>
            <person name="Zill O.A."/>
            <person name="Rokas A."/>
            <person name="Payen C."/>
            <person name="Dunham M.J."/>
            <person name="Eisen M.B."/>
            <person name="Rine J."/>
            <person name="Johnston M."/>
            <person name="Hittinger C.T."/>
        </authorList>
    </citation>
    <scope>GENOME REANNOTATION</scope>
    <source>
        <strain evidence="11">ATCC MYA-4449 / AS 2.2408 / CBS 8840 / NBRC 1802 / NCYC 2889</strain>
    </source>
</reference>
<accession>J5RE95</accession>
<comment type="caution">
    <text evidence="10">The sequence shown here is derived from an EMBL/GenBank/DDBJ whole genome shotgun (WGS) entry which is preliminary data.</text>
</comment>
<evidence type="ECO:0000256" key="2">
    <source>
        <dbReference type="ARBA" id="ARBA00022694"/>
    </source>
</evidence>
<dbReference type="PANTHER" id="PTHR11142:SF4">
    <property type="entry name" value="PSEUDOURIDYLATE SYNTHASE 1 HOMOLOG"/>
    <property type="match status" value="1"/>
</dbReference>
<evidence type="ECO:0000256" key="5">
    <source>
        <dbReference type="ARBA" id="ARBA00079074"/>
    </source>
</evidence>
<dbReference type="Pfam" id="PF01416">
    <property type="entry name" value="PseudoU_synth_1"/>
    <property type="match status" value="1"/>
</dbReference>
<organism evidence="10 11">
    <name type="scientific">Saccharomyces kudriavzevii (strain ATCC MYA-4449 / AS 2.2408 / CBS 8840 / NBRC 1802 / NCYC 2889)</name>
    <name type="common">Yeast</name>
    <dbReference type="NCBI Taxonomy" id="226230"/>
    <lineage>
        <taxon>Eukaryota</taxon>
        <taxon>Fungi</taxon>
        <taxon>Dikarya</taxon>
        <taxon>Ascomycota</taxon>
        <taxon>Saccharomycotina</taxon>
        <taxon>Saccharomycetes</taxon>
        <taxon>Saccharomycetales</taxon>
        <taxon>Saccharomycetaceae</taxon>
        <taxon>Saccharomyces</taxon>
    </lineage>
</organism>
<feature type="active site" description="Nucleophile" evidence="7">
    <location>
        <position position="75"/>
    </location>
</feature>
<dbReference type="Gene3D" id="3.30.70.660">
    <property type="entry name" value="Pseudouridine synthase I, catalytic domain, C-terminal subdomain"/>
    <property type="match status" value="1"/>
</dbReference>
<dbReference type="GO" id="GO:1990481">
    <property type="term" value="P:mRNA pseudouridine synthesis"/>
    <property type="evidence" value="ECO:0007669"/>
    <property type="project" value="TreeGrafter"/>
</dbReference>
<dbReference type="GO" id="GO:0003723">
    <property type="term" value="F:RNA binding"/>
    <property type="evidence" value="ECO:0007669"/>
    <property type="project" value="InterPro"/>
</dbReference>
<evidence type="ECO:0000259" key="9">
    <source>
        <dbReference type="Pfam" id="PF01416"/>
    </source>
</evidence>